<keyword evidence="2" id="KW-1185">Reference proteome</keyword>
<accession>A0A6G1C819</accession>
<protein>
    <submittedName>
        <fullName evidence="1">Uncharacterized protein</fullName>
    </submittedName>
</protein>
<dbReference type="AlphaFoldDB" id="A0A6G1C819"/>
<dbReference type="EMBL" id="SPHZ02000010">
    <property type="protein sequence ID" value="KAF0896815.1"/>
    <property type="molecule type" value="Genomic_DNA"/>
</dbReference>
<name>A0A6G1C819_9ORYZ</name>
<organism evidence="1 2">
    <name type="scientific">Oryza meyeriana var. granulata</name>
    <dbReference type="NCBI Taxonomy" id="110450"/>
    <lineage>
        <taxon>Eukaryota</taxon>
        <taxon>Viridiplantae</taxon>
        <taxon>Streptophyta</taxon>
        <taxon>Embryophyta</taxon>
        <taxon>Tracheophyta</taxon>
        <taxon>Spermatophyta</taxon>
        <taxon>Magnoliopsida</taxon>
        <taxon>Liliopsida</taxon>
        <taxon>Poales</taxon>
        <taxon>Poaceae</taxon>
        <taxon>BOP clade</taxon>
        <taxon>Oryzoideae</taxon>
        <taxon>Oryzeae</taxon>
        <taxon>Oryzinae</taxon>
        <taxon>Oryza</taxon>
        <taxon>Oryza meyeriana</taxon>
    </lineage>
</organism>
<reference evidence="1 2" key="1">
    <citation type="submission" date="2019-11" db="EMBL/GenBank/DDBJ databases">
        <title>Whole genome sequence of Oryza granulata.</title>
        <authorList>
            <person name="Li W."/>
        </authorList>
    </citation>
    <scope>NUCLEOTIDE SEQUENCE [LARGE SCALE GENOMIC DNA]</scope>
    <source>
        <strain evidence="2">cv. Menghai</strain>
        <tissue evidence="1">Leaf</tissue>
    </source>
</reference>
<gene>
    <name evidence="1" type="ORF">E2562_028112</name>
</gene>
<dbReference type="Proteomes" id="UP000479710">
    <property type="component" value="Unassembled WGS sequence"/>
</dbReference>
<proteinExistence type="predicted"/>
<comment type="caution">
    <text evidence="1">The sequence shown here is derived from an EMBL/GenBank/DDBJ whole genome shotgun (WGS) entry which is preliminary data.</text>
</comment>
<evidence type="ECO:0000313" key="2">
    <source>
        <dbReference type="Proteomes" id="UP000479710"/>
    </source>
</evidence>
<evidence type="ECO:0000313" key="1">
    <source>
        <dbReference type="EMBL" id="KAF0896815.1"/>
    </source>
</evidence>
<sequence length="65" mass="7319">MDEMGMDAGKAQVHLDYMMFSMGCDMPECYRQSRREGYNYGQNGPDLDCCCFGRDDASPEPSAHP</sequence>